<proteinExistence type="predicted"/>
<dbReference type="Proteomes" id="UP000713479">
    <property type="component" value="Unassembled WGS sequence"/>
</dbReference>
<dbReference type="InterPro" id="IPR007554">
    <property type="entry name" value="Glycerophosphate_synth"/>
</dbReference>
<dbReference type="Gene3D" id="3.40.50.12580">
    <property type="match status" value="1"/>
</dbReference>
<protein>
    <submittedName>
        <fullName evidence="2">Glycosyltransferase</fullName>
    </submittedName>
</protein>
<dbReference type="InterPro" id="IPR001173">
    <property type="entry name" value="Glyco_trans_2-like"/>
</dbReference>
<dbReference type="GO" id="GO:0016020">
    <property type="term" value="C:membrane"/>
    <property type="evidence" value="ECO:0007669"/>
    <property type="project" value="InterPro"/>
</dbReference>
<feature type="domain" description="Glycosyltransferase 2-like" evidence="1">
    <location>
        <begin position="7"/>
        <end position="147"/>
    </location>
</feature>
<evidence type="ECO:0000313" key="2">
    <source>
        <dbReference type="EMBL" id="MBE6510505.1"/>
    </source>
</evidence>
<dbReference type="CDD" id="cd00761">
    <property type="entry name" value="Glyco_tranf_GTA_type"/>
    <property type="match status" value="1"/>
</dbReference>
<comment type="caution">
    <text evidence="2">The sequence shown here is derived from an EMBL/GenBank/DDBJ whole genome shotgun (WGS) entry which is preliminary data.</text>
</comment>
<dbReference type="EMBL" id="SUTF01000005">
    <property type="protein sequence ID" value="MBE6510505.1"/>
    <property type="molecule type" value="Genomic_DNA"/>
</dbReference>
<dbReference type="PANTHER" id="PTHR22916">
    <property type="entry name" value="GLYCOSYLTRANSFERASE"/>
    <property type="match status" value="1"/>
</dbReference>
<dbReference type="GO" id="GO:0047355">
    <property type="term" value="F:CDP-glycerol glycerophosphotransferase activity"/>
    <property type="evidence" value="ECO:0007669"/>
    <property type="project" value="InterPro"/>
</dbReference>
<dbReference type="InterPro" id="IPR043148">
    <property type="entry name" value="TagF_C"/>
</dbReference>
<dbReference type="GO" id="GO:0016758">
    <property type="term" value="F:hexosyltransferase activity"/>
    <property type="evidence" value="ECO:0007669"/>
    <property type="project" value="UniProtKB-ARBA"/>
</dbReference>
<dbReference type="Pfam" id="PF04464">
    <property type="entry name" value="Glyphos_transf"/>
    <property type="match status" value="1"/>
</dbReference>
<dbReference type="SUPFAM" id="SSF53448">
    <property type="entry name" value="Nucleotide-diphospho-sugar transferases"/>
    <property type="match status" value="1"/>
</dbReference>
<accession>A0A8T3VRD1</accession>
<organism evidence="2 3">
    <name type="scientific">Methanobrevibacter millerae</name>
    <dbReference type="NCBI Taxonomy" id="230361"/>
    <lineage>
        <taxon>Archaea</taxon>
        <taxon>Methanobacteriati</taxon>
        <taxon>Methanobacteriota</taxon>
        <taxon>Methanomada group</taxon>
        <taxon>Methanobacteria</taxon>
        <taxon>Methanobacteriales</taxon>
        <taxon>Methanobacteriaceae</taxon>
        <taxon>Methanobrevibacter</taxon>
    </lineage>
</organism>
<dbReference type="Gene3D" id="3.90.550.10">
    <property type="entry name" value="Spore Coat Polysaccharide Biosynthesis Protein SpsA, Chain A"/>
    <property type="match status" value="1"/>
</dbReference>
<dbReference type="SUPFAM" id="SSF53756">
    <property type="entry name" value="UDP-Glycosyltransferase/glycogen phosphorylase"/>
    <property type="match status" value="1"/>
</dbReference>
<gene>
    <name evidence="2" type="ORF">E7Z74_04465</name>
</gene>
<dbReference type="Pfam" id="PF00535">
    <property type="entry name" value="Glycos_transf_2"/>
    <property type="match status" value="1"/>
</dbReference>
<dbReference type="InterPro" id="IPR029044">
    <property type="entry name" value="Nucleotide-diphossugar_trans"/>
</dbReference>
<dbReference type="PANTHER" id="PTHR22916:SF3">
    <property type="entry name" value="UDP-GLCNAC:BETAGAL BETA-1,3-N-ACETYLGLUCOSAMINYLTRANSFERASE-LIKE PROTEIN 1"/>
    <property type="match status" value="1"/>
</dbReference>
<evidence type="ECO:0000259" key="1">
    <source>
        <dbReference type="Pfam" id="PF00535"/>
    </source>
</evidence>
<dbReference type="AlphaFoldDB" id="A0A8T3VRD1"/>
<sequence>MKKFKFSVIIAAYNSDLWISKAINSIINQTLDFEDNIQIILINDGSIDNTAKICQEYKARYPKNIIFINNEENLGPSAARNLGLKQASGKYINFLDSDDYITKHSFRGVYNFFKQNDHIIDMVSIPIYFFGEKTGEHPLNFKYENEEIVDLIKNPEYIQLSAASCFFKRECLKDMKFNPYLTTSEDVVLINEILLDKPKIGFCNCGAYYYRKREEKSSLIDNSSIKKEYFTSRLTYYFKYLILKSIEKYEEVPLFIQYTLMYDLQWLFDISSVNNILTRDEIKKLHDELYHIIQYIEDNVICNQKNISNLLKAHILLFKYKEYKNNPRFKTKYDEITGIIIEKLKLNTIYIDVYEIVYNKLHILANFPTMFNAKVDIYVNNKKMKIHELDFPQRNKYSLSKKYGSNYSFEVEIPLSKDKTYEIKFVISNKNNTKLFIDFSRPCNFSKIVGYAKTKDFISTHEEDRIIVKKRTAREWFKKEVKTLYNMLKKREKGYKTGVPIRAMYLLAYPFMRNKRIWMFMDLPSIADDNAIQLFKYAQDKNPEITKYFILRKNSKNWDEVTKIGKVIPYKSIIHRFIALYAEKIITSHPDNNIIYPFWGNYPYFAGLLKSSTVFLQHGITKDNVSSWLNEYDKHLTMFLTASKHEYKSIFEYPYNYKREVVKLLGFPRFDKLEKKEDRKQILIMPTWRRYLKYKSNEIILNSQYFKRFNSLINNERLIEAAKEYGYEIVFKPHPNVYDYIDLFDRNENVKIDYKHEKYQEIFNHGSLLITDYSSVAFDFAYLNKPVLYYQYSRDYHFNINESYFNYETMGFGEICRSEDTLVNEIIEYMKNNCELKDIYKQRIEAYFLFSDKNNCMRVYDAIRRLPRKV</sequence>
<evidence type="ECO:0000313" key="3">
    <source>
        <dbReference type="Proteomes" id="UP000713479"/>
    </source>
</evidence>
<name>A0A8T3VRD1_9EURY</name>
<reference evidence="2" key="1">
    <citation type="submission" date="2019-04" db="EMBL/GenBank/DDBJ databases">
        <title>Evolution of Biomass-Degrading Anaerobic Consortia Revealed by Metagenomics.</title>
        <authorList>
            <person name="Peng X."/>
        </authorList>
    </citation>
    <scope>NUCLEOTIDE SEQUENCE</scope>
    <source>
        <strain evidence="2">SIG13</strain>
    </source>
</reference>